<organism evidence="1 2">
    <name type="scientific">Paraburkholderia edwinii</name>
    <dbReference type="NCBI Taxonomy" id="2861782"/>
    <lineage>
        <taxon>Bacteria</taxon>
        <taxon>Pseudomonadati</taxon>
        <taxon>Pseudomonadota</taxon>
        <taxon>Betaproteobacteria</taxon>
        <taxon>Burkholderiales</taxon>
        <taxon>Burkholderiaceae</taxon>
        <taxon>Paraburkholderia</taxon>
    </lineage>
</organism>
<gene>
    <name evidence="1" type="ORF">KZJ38_25240</name>
</gene>
<evidence type="ECO:0000313" key="1">
    <source>
        <dbReference type="EMBL" id="QYD72985.1"/>
    </source>
</evidence>
<evidence type="ECO:0000313" key="2">
    <source>
        <dbReference type="Proteomes" id="UP000826462"/>
    </source>
</evidence>
<sequence>MCEKKGWSIPQIHSNAKRYFWFTPDYWASFKQGFVSPNIVTIQYLLELNKKTFPGFMNMFNAGVGYAVGGKSALTHSGVGYYLSRIPLVGPVAITRMDSEIKSGVAVQMGGMASAVLLKYVAMQSLGTLVRTALQSRFPGPCVSIVKALAYTNYANTLGGLVHMANHFNLIREQSIVKSFVKSCEDIGQGEMIKMLQSFTEHLNRDEQDL</sequence>
<name>A0ABX8V1L9_9BURK</name>
<accession>A0ABX8V1L9</accession>
<dbReference type="EMBL" id="CP080096">
    <property type="protein sequence ID" value="QYD72985.1"/>
    <property type="molecule type" value="Genomic_DNA"/>
</dbReference>
<dbReference type="Proteomes" id="UP000826462">
    <property type="component" value="Chromosome 2"/>
</dbReference>
<reference evidence="1 2" key="1">
    <citation type="submission" date="2021-07" db="EMBL/GenBank/DDBJ databases">
        <title>Paraburkholderia edwinii protects Aspergillus sp. from phenazines by acting as a toxin sponge.</title>
        <authorList>
            <person name="Dahlstrom K.M."/>
            <person name="Newman D.K."/>
        </authorList>
    </citation>
    <scope>NUCLEOTIDE SEQUENCE [LARGE SCALE GENOMIC DNA]</scope>
    <source>
        <strain evidence="1 2">Pe01</strain>
    </source>
</reference>
<dbReference type="RefSeq" id="WP_219802490.1">
    <property type="nucleotide sequence ID" value="NZ_CP080096.1"/>
</dbReference>
<protein>
    <recommendedName>
        <fullName evidence="3">EcsC family protein</fullName>
    </recommendedName>
</protein>
<keyword evidence="2" id="KW-1185">Reference proteome</keyword>
<evidence type="ECO:0008006" key="3">
    <source>
        <dbReference type="Google" id="ProtNLM"/>
    </source>
</evidence>
<proteinExistence type="predicted"/>